<organism evidence="1 2">
    <name type="scientific">Holotrichia oblita</name>
    <name type="common">Chafer beetle</name>
    <dbReference type="NCBI Taxonomy" id="644536"/>
    <lineage>
        <taxon>Eukaryota</taxon>
        <taxon>Metazoa</taxon>
        <taxon>Ecdysozoa</taxon>
        <taxon>Arthropoda</taxon>
        <taxon>Hexapoda</taxon>
        <taxon>Insecta</taxon>
        <taxon>Pterygota</taxon>
        <taxon>Neoptera</taxon>
        <taxon>Endopterygota</taxon>
        <taxon>Coleoptera</taxon>
        <taxon>Polyphaga</taxon>
        <taxon>Scarabaeiformia</taxon>
        <taxon>Scarabaeidae</taxon>
        <taxon>Melolonthinae</taxon>
        <taxon>Holotrichia</taxon>
    </lineage>
</organism>
<sequence>MSRLSTKTHPLLTESVIDNLFSKQIFTVANFIETDVKRLANLTNLTYKNVLTIRKHIINKNAAVTKNGLSAFEEWLDKNALLQTGIQNIDSILNGGLSTGHIYELCGLPASGKTQFCLTVAMNIAQKLKQHVYYLDCKGDFNATRIKTMLDARKVTNSDTIEIMSKILVKRINTLHELVNSLYEIKTETDNGLNVKLIVVDSLPALAYQFEEFSKCNAALNHLVNVMKFLTSEYYVCFIVTNILTTWYEGNIGEEKLLSEKIGSGKYWQSVPNTRLKFVSAAAASANDGKYEISIVKSNEIITGTKCYVRIGDLGMI</sequence>
<evidence type="ECO:0000313" key="2">
    <source>
        <dbReference type="Proteomes" id="UP001056778"/>
    </source>
</evidence>
<name>A0ACB9T1T1_HOLOL</name>
<proteinExistence type="predicted"/>
<gene>
    <name evidence="1" type="ORF">MML48_5g00021403</name>
</gene>
<dbReference type="EMBL" id="CM043019">
    <property type="protein sequence ID" value="KAI4460769.1"/>
    <property type="molecule type" value="Genomic_DNA"/>
</dbReference>
<comment type="caution">
    <text evidence="1">The sequence shown here is derived from an EMBL/GenBank/DDBJ whole genome shotgun (WGS) entry which is preliminary data.</text>
</comment>
<dbReference type="Proteomes" id="UP001056778">
    <property type="component" value="Chromosome 5"/>
</dbReference>
<keyword evidence="2" id="KW-1185">Reference proteome</keyword>
<protein>
    <submittedName>
        <fullName evidence="1">Dna repair protein rad51 4</fullName>
    </submittedName>
</protein>
<reference evidence="1" key="1">
    <citation type="submission" date="2022-04" db="EMBL/GenBank/DDBJ databases">
        <title>Chromosome-scale genome assembly of Holotrichia oblita Faldermann.</title>
        <authorList>
            <person name="Rongchong L."/>
        </authorList>
    </citation>
    <scope>NUCLEOTIDE SEQUENCE</scope>
    <source>
        <strain evidence="1">81SQS9</strain>
    </source>
</reference>
<accession>A0ACB9T1T1</accession>
<evidence type="ECO:0000313" key="1">
    <source>
        <dbReference type="EMBL" id="KAI4460769.1"/>
    </source>
</evidence>